<name>A0A1F6ABR3_9BACT</name>
<dbReference type="EMBL" id="MFJN01000007">
    <property type="protein sequence ID" value="OGG22220.1"/>
    <property type="molecule type" value="Genomic_DNA"/>
</dbReference>
<evidence type="ECO:0000313" key="1">
    <source>
        <dbReference type="EMBL" id="OGG22220.1"/>
    </source>
</evidence>
<sequence length="278" mass="31069">MDEQTVISDHIPEKRGTGYGFSYDADIVRIIAQPISDIDDVLDDERRAFFTQTIETTERLLTGLSASEHSYNGSWCYQGGEPTCLPWAVANAIHTLGVSADHSYIADLLNYAIDAEESAREGMNYPVAIDMLEKYPRIGVSIKRIPYERELQLIHEPPREDLGKMLYIIDDSRTPEEIAIDSAKMYQAANTQAVQRNGTLVKEIVDSGDVLLTSVMTKKYAKDKKSGLHAICVAGYKVSKQGNMDVQVIDAARGKLWMSLEHLSSAIVPFDTFRMTKK</sequence>
<dbReference type="Proteomes" id="UP000177092">
    <property type="component" value="Unassembled WGS sequence"/>
</dbReference>
<evidence type="ECO:0000313" key="2">
    <source>
        <dbReference type="Proteomes" id="UP000177092"/>
    </source>
</evidence>
<accession>A0A1F6ABR3</accession>
<comment type="caution">
    <text evidence="1">The sequence shown here is derived from an EMBL/GenBank/DDBJ whole genome shotgun (WGS) entry which is preliminary data.</text>
</comment>
<dbReference type="AlphaFoldDB" id="A0A1F6ABR3"/>
<proteinExistence type="predicted"/>
<organism evidence="1 2">
    <name type="scientific">Candidatus Gottesmanbacteria bacterium RIFCSPHIGHO2_02_FULL_40_13</name>
    <dbReference type="NCBI Taxonomy" id="1798384"/>
    <lineage>
        <taxon>Bacteria</taxon>
        <taxon>Candidatus Gottesmaniibacteriota</taxon>
    </lineage>
</organism>
<gene>
    <name evidence="1" type="ORF">A3D03_04695</name>
</gene>
<evidence type="ECO:0008006" key="3">
    <source>
        <dbReference type="Google" id="ProtNLM"/>
    </source>
</evidence>
<protein>
    <recommendedName>
        <fullName evidence="3">Peptidase C39-like domain-containing protein</fullName>
    </recommendedName>
</protein>
<reference evidence="1 2" key="1">
    <citation type="journal article" date="2016" name="Nat. Commun.">
        <title>Thousands of microbial genomes shed light on interconnected biogeochemical processes in an aquifer system.</title>
        <authorList>
            <person name="Anantharaman K."/>
            <person name="Brown C.T."/>
            <person name="Hug L.A."/>
            <person name="Sharon I."/>
            <person name="Castelle C.J."/>
            <person name="Probst A.J."/>
            <person name="Thomas B.C."/>
            <person name="Singh A."/>
            <person name="Wilkins M.J."/>
            <person name="Karaoz U."/>
            <person name="Brodie E.L."/>
            <person name="Williams K.H."/>
            <person name="Hubbard S.S."/>
            <person name="Banfield J.F."/>
        </authorList>
    </citation>
    <scope>NUCLEOTIDE SEQUENCE [LARGE SCALE GENOMIC DNA]</scope>
</reference>